<dbReference type="Proteomes" id="UP000176951">
    <property type="component" value="Unassembled WGS sequence"/>
</dbReference>
<organism evidence="2 3">
    <name type="scientific">Candidatus Terrybacteria bacterium RIFCSPLOWO2_01_FULL_40_23</name>
    <dbReference type="NCBI Taxonomy" id="1802366"/>
    <lineage>
        <taxon>Bacteria</taxon>
        <taxon>Candidatus Terryibacteriota</taxon>
    </lineage>
</organism>
<sequence length="136" mass="15126">MSRFILTILLLLTVISLGGLGFFAMGHHADHDGCIAAVANNVACAASVSGLQFVAFHLNAFKSFTLGLVNNILIATFFLFALVFAGIFVLFKNRYLELIQKNHFKIFRYSLELSIVFLEYKLIRWLAIHENSPSGA</sequence>
<dbReference type="EMBL" id="MHSW01000015">
    <property type="protein sequence ID" value="OHA51989.1"/>
    <property type="molecule type" value="Genomic_DNA"/>
</dbReference>
<comment type="caution">
    <text evidence="2">The sequence shown here is derived from an EMBL/GenBank/DDBJ whole genome shotgun (WGS) entry which is preliminary data.</text>
</comment>
<evidence type="ECO:0000313" key="3">
    <source>
        <dbReference type="Proteomes" id="UP000176951"/>
    </source>
</evidence>
<keyword evidence="1" id="KW-1133">Transmembrane helix</keyword>
<proteinExistence type="predicted"/>
<reference evidence="2 3" key="1">
    <citation type="journal article" date="2016" name="Nat. Commun.">
        <title>Thousands of microbial genomes shed light on interconnected biogeochemical processes in an aquifer system.</title>
        <authorList>
            <person name="Anantharaman K."/>
            <person name="Brown C.T."/>
            <person name="Hug L.A."/>
            <person name="Sharon I."/>
            <person name="Castelle C.J."/>
            <person name="Probst A.J."/>
            <person name="Thomas B.C."/>
            <person name="Singh A."/>
            <person name="Wilkins M.J."/>
            <person name="Karaoz U."/>
            <person name="Brodie E.L."/>
            <person name="Williams K.H."/>
            <person name="Hubbard S.S."/>
            <person name="Banfield J.F."/>
        </authorList>
    </citation>
    <scope>NUCLEOTIDE SEQUENCE [LARGE SCALE GENOMIC DNA]</scope>
</reference>
<accession>A0A1G2PW49</accession>
<evidence type="ECO:0000256" key="1">
    <source>
        <dbReference type="SAM" id="Phobius"/>
    </source>
</evidence>
<protein>
    <submittedName>
        <fullName evidence="2">Uncharacterized protein</fullName>
    </submittedName>
</protein>
<gene>
    <name evidence="2" type="ORF">A3A97_02670</name>
</gene>
<feature type="transmembrane region" description="Helical" evidence="1">
    <location>
        <begin position="72"/>
        <end position="91"/>
    </location>
</feature>
<dbReference type="AlphaFoldDB" id="A0A1G2PW49"/>
<name>A0A1G2PW49_9BACT</name>
<keyword evidence="1" id="KW-0812">Transmembrane</keyword>
<keyword evidence="1" id="KW-0472">Membrane</keyword>
<evidence type="ECO:0000313" key="2">
    <source>
        <dbReference type="EMBL" id="OHA51989.1"/>
    </source>
</evidence>